<reference evidence="2" key="1">
    <citation type="journal article" date="2021" name="Proc. Natl. Acad. Sci. U.S.A.">
        <title>Three genomes in the algal genus Volvox reveal the fate of a haploid sex-determining region after a transition to homothallism.</title>
        <authorList>
            <person name="Yamamoto K."/>
            <person name="Hamaji T."/>
            <person name="Kawai-Toyooka H."/>
            <person name="Matsuzaki R."/>
            <person name="Takahashi F."/>
            <person name="Nishimura Y."/>
            <person name="Kawachi M."/>
            <person name="Noguchi H."/>
            <person name="Minakuchi Y."/>
            <person name="Umen J.G."/>
            <person name="Toyoda A."/>
            <person name="Nozaki H."/>
        </authorList>
    </citation>
    <scope>NUCLEOTIDE SEQUENCE</scope>
    <source>
        <strain evidence="2">NIES-3785</strain>
        <strain evidence="1">NIES-3786</strain>
    </source>
</reference>
<dbReference type="InterPro" id="IPR036770">
    <property type="entry name" value="Ankyrin_rpt-contain_sf"/>
</dbReference>
<dbReference type="PANTHER" id="PTHR12393:SF6">
    <property type="entry name" value="SPHINGOMYELIN PHOSPHODIESTERASE 2"/>
    <property type="match status" value="1"/>
</dbReference>
<dbReference type="SUPFAM" id="SSF48403">
    <property type="entry name" value="Ankyrin repeat"/>
    <property type="match status" value="2"/>
</dbReference>
<dbReference type="Pfam" id="PF12796">
    <property type="entry name" value="Ank_2"/>
    <property type="match status" value="1"/>
</dbReference>
<dbReference type="GO" id="GO:0030149">
    <property type="term" value="P:sphingolipid catabolic process"/>
    <property type="evidence" value="ECO:0007669"/>
    <property type="project" value="TreeGrafter"/>
</dbReference>
<dbReference type="Gene3D" id="1.25.40.20">
    <property type="entry name" value="Ankyrin repeat-containing domain"/>
    <property type="match status" value="2"/>
</dbReference>
<dbReference type="GO" id="GO:0071944">
    <property type="term" value="C:cell periphery"/>
    <property type="evidence" value="ECO:0007669"/>
    <property type="project" value="TreeGrafter"/>
</dbReference>
<dbReference type="EMBL" id="BNCP01000021">
    <property type="protein sequence ID" value="GIL81225.1"/>
    <property type="molecule type" value="Genomic_DNA"/>
</dbReference>
<dbReference type="PANTHER" id="PTHR12393">
    <property type="entry name" value="SPHINGOMYELIN PHOSPHODIESTERASE RELATED"/>
    <property type="match status" value="1"/>
</dbReference>
<proteinExistence type="predicted"/>
<evidence type="ECO:0000313" key="4">
    <source>
        <dbReference type="Proteomes" id="UP000747110"/>
    </source>
</evidence>
<organism evidence="2 3">
    <name type="scientific">Volvox reticuliferus</name>
    <dbReference type="NCBI Taxonomy" id="1737510"/>
    <lineage>
        <taxon>Eukaryota</taxon>
        <taxon>Viridiplantae</taxon>
        <taxon>Chlorophyta</taxon>
        <taxon>core chlorophytes</taxon>
        <taxon>Chlorophyceae</taxon>
        <taxon>CS clade</taxon>
        <taxon>Chlamydomonadales</taxon>
        <taxon>Volvocaceae</taxon>
        <taxon>Volvox</taxon>
    </lineage>
</organism>
<evidence type="ECO:0000313" key="3">
    <source>
        <dbReference type="Proteomes" id="UP000722791"/>
    </source>
</evidence>
<accession>A0A8J4D4B7</accession>
<protein>
    <submittedName>
        <fullName evidence="2">Uncharacterized protein</fullName>
    </submittedName>
</protein>
<dbReference type="InterPro" id="IPR002110">
    <property type="entry name" value="Ankyrin_rpt"/>
</dbReference>
<evidence type="ECO:0000313" key="2">
    <source>
        <dbReference type="EMBL" id="GIL95125.1"/>
    </source>
</evidence>
<evidence type="ECO:0000313" key="1">
    <source>
        <dbReference type="EMBL" id="GIL81225.1"/>
    </source>
</evidence>
<dbReference type="Proteomes" id="UP000722791">
    <property type="component" value="Unassembled WGS sequence"/>
</dbReference>
<dbReference type="GO" id="GO:0046513">
    <property type="term" value="P:ceramide biosynthetic process"/>
    <property type="evidence" value="ECO:0007669"/>
    <property type="project" value="TreeGrafter"/>
</dbReference>
<dbReference type="OrthoDB" id="546672at2759"/>
<gene>
    <name evidence="1" type="ORF">Vretifemale_10275</name>
    <name evidence="2" type="ORF">Vretimale_1204</name>
</gene>
<dbReference type="Proteomes" id="UP000747110">
    <property type="component" value="Unassembled WGS sequence"/>
</dbReference>
<dbReference type="GO" id="GO:0004620">
    <property type="term" value="F:phospholipase activity"/>
    <property type="evidence" value="ECO:0007669"/>
    <property type="project" value="TreeGrafter"/>
</dbReference>
<comment type="caution">
    <text evidence="2">The sequence shown here is derived from an EMBL/GenBank/DDBJ whole genome shotgun (WGS) entry which is preliminary data.</text>
</comment>
<dbReference type="GO" id="GO:0016020">
    <property type="term" value="C:membrane"/>
    <property type="evidence" value="ECO:0007669"/>
    <property type="project" value="TreeGrafter"/>
</dbReference>
<keyword evidence="4" id="KW-1185">Reference proteome</keyword>
<dbReference type="AlphaFoldDB" id="A0A8J4D4B7"/>
<dbReference type="GO" id="GO:0005783">
    <property type="term" value="C:endoplasmic reticulum"/>
    <property type="evidence" value="ECO:0007669"/>
    <property type="project" value="TreeGrafter"/>
</dbReference>
<name>A0A8J4D4B7_9CHLO</name>
<dbReference type="EMBL" id="BNCQ01000002">
    <property type="protein sequence ID" value="GIL95125.1"/>
    <property type="molecule type" value="Genomic_DNA"/>
</dbReference>
<sequence>MTKVTTSADIWIPDILDKIVSFLPANETPSTIRLVNKLSAQHFSGRSRIRLALPSPTHAFKQRWGHESAFRPYNIRQRHLLLRLTAATGSISNLEIALTNAGCAQTVNFEGHLQGCCPVLELMAAAASAGHLHVVQWLRRRGCPWGTAMAAAAEAGHLEVCQWLLSSGCSLGRALVAAAYGGQRNVCQWLLQEAACSWEQAAARAAAATGHVDLMDWLLHYPKRSTDMTSVQIDWQGLVTAAAQGCDLVTLQRLHRQWVESTGSFGGGGGSSEAAALDHALSLRSFFTAAIESARPDWREKVEWLRGLGYRADTAVFACTAALPDAVDRLAWLRQQGHPLDSCVLRRAAAAGNLAAVQYLMALGVMPLLGAFEDAAEGGHLGVLQVLFTAAVATGAAGVAAAAALRAAARAGHLPIITWLVEVVGAEVRGLHLWPGEAYSLFGCTFAAGGSTNTVPLREWLLQRGCAWSHADFRLAAYHGNVEALEWLVEQGYKVEEVGPSYDMPLCHAATHGDLATLRCLRRLGCNLWGHQGDTFTACVSRGAPLEVLQWLVSEGCPLVLEDVASELEDSRSQLYRREVLAWLGSFRDHLRTGRRDVQEEAVEEVEVREEVWETAIGMEELGSLRAEEEKPSGMRQRLASSRLRSERDALATGLVGEEVRRAHSETLRRTLRDLLAGVVRAAWPSCLPSRRTS</sequence>